<evidence type="ECO:0000256" key="2">
    <source>
        <dbReference type="ARBA" id="ARBA00022840"/>
    </source>
</evidence>
<dbReference type="PROSITE" id="PS50893">
    <property type="entry name" value="ABC_TRANSPORTER_2"/>
    <property type="match status" value="2"/>
</dbReference>
<dbReference type="InterPro" id="IPR003593">
    <property type="entry name" value="AAA+_ATPase"/>
</dbReference>
<dbReference type="Proteomes" id="UP000808337">
    <property type="component" value="Unassembled WGS sequence"/>
</dbReference>
<dbReference type="PANTHER" id="PTHR42855">
    <property type="entry name" value="ABC TRANSPORTER ATP-BINDING SUBUNIT"/>
    <property type="match status" value="1"/>
</dbReference>
<organism evidence="5 6">
    <name type="scientific">Candidatus Opimibacter skivensis</name>
    <dbReference type="NCBI Taxonomy" id="2982028"/>
    <lineage>
        <taxon>Bacteria</taxon>
        <taxon>Pseudomonadati</taxon>
        <taxon>Bacteroidota</taxon>
        <taxon>Saprospiria</taxon>
        <taxon>Saprospirales</taxon>
        <taxon>Saprospiraceae</taxon>
        <taxon>Candidatus Opimibacter</taxon>
    </lineage>
</organism>
<evidence type="ECO:0000256" key="1">
    <source>
        <dbReference type="ARBA" id="ARBA00022741"/>
    </source>
</evidence>
<dbReference type="InterPro" id="IPR037118">
    <property type="entry name" value="Val-tRNA_synth_C_sf"/>
</dbReference>
<gene>
    <name evidence="5" type="ORF">IPP15_01925</name>
</gene>
<dbReference type="SMART" id="SM00382">
    <property type="entry name" value="AAA"/>
    <property type="match status" value="2"/>
</dbReference>
<keyword evidence="3" id="KW-0175">Coiled coil</keyword>
<keyword evidence="1" id="KW-0547">Nucleotide-binding</keyword>
<dbReference type="GO" id="GO:0003677">
    <property type="term" value="F:DNA binding"/>
    <property type="evidence" value="ECO:0007669"/>
    <property type="project" value="InterPro"/>
</dbReference>
<dbReference type="SUPFAM" id="SSF52540">
    <property type="entry name" value="P-loop containing nucleoside triphosphate hydrolases"/>
    <property type="match status" value="2"/>
</dbReference>
<name>A0A9D7SRY1_9BACT</name>
<dbReference type="AlphaFoldDB" id="A0A9D7SRY1"/>
<evidence type="ECO:0000259" key="4">
    <source>
        <dbReference type="PROSITE" id="PS50893"/>
    </source>
</evidence>
<sequence length="647" mass="73171">MLLVKDVKLTFGDRTLLDNVSFALRYGEKAALIGRNGSGKSTLLKIIAGLGEPDSGIIDRPAELAYLKQEISIDPNLTVMEAAYSAFDKVREINAEIDSIGHSLQTLTDEEEILHVSQRMHELYMELDHHGAETIEGDIEKVLKGLGFDETTFNKTIGQLSGGWQMRVELAKLLLSRPDFILLDEPTNHLDMPSIIWLEKYLKASSTGILLVSHDKRFLDQLTDRTIEISLGKIYDLPLPYSKFMEERQKLREIQLASFQNQQKDMERKQVLIDRFRAKASKASMAKSLEKQLEKIDVIELEEEDRSTMKVRFPVLDRAPRLMVKISDLSKNYGPKEVLNHVDFELERAEKIAFVGQNGQGKTTLATMIAGTSTPSAGLLDIKENVLIGYYAQNQTELFDPKKTVLQTIEEKAAPEVRTRVRAILGSFLFSGEDADKKVSVLSGGERARLALACMILSQTNLLIMDEPTHHLDIQAKQRLKDALMEYPGALIIISHDRDFLTGLTSRTIEFGGGQIKEYLGDIDEMLVKKGIENLDALTIARAQAVEDKSKVKLEAKEKELKAPPVKKEELLSPQEKKNMQRRFSQIEKDIASCESVIKENEVKLADPDFYKSNDFFNYVSKYESKKKELEKLMVEWEKLAELMSNA</sequence>
<reference evidence="5 6" key="1">
    <citation type="submission" date="2020-10" db="EMBL/GenBank/DDBJ databases">
        <title>Connecting structure to function with the recovery of over 1000 high-quality activated sludge metagenome-assembled genomes encoding full-length rRNA genes using long-read sequencing.</title>
        <authorList>
            <person name="Singleton C.M."/>
            <person name="Petriglieri F."/>
            <person name="Kristensen J.M."/>
            <person name="Kirkegaard R.H."/>
            <person name="Michaelsen T.Y."/>
            <person name="Andersen M.H."/>
            <person name="Karst S.M."/>
            <person name="Dueholm M.S."/>
            <person name="Nielsen P.H."/>
            <person name="Albertsen M."/>
        </authorList>
    </citation>
    <scope>NUCLEOTIDE SEQUENCE [LARGE SCALE GENOMIC DNA]</scope>
    <source>
        <strain evidence="5">Ribe_18-Q3-R11-54_MAXAC.273</strain>
    </source>
</reference>
<dbReference type="Pfam" id="PF00005">
    <property type="entry name" value="ABC_tran"/>
    <property type="match status" value="2"/>
</dbReference>
<dbReference type="EMBL" id="JADKGY010000001">
    <property type="protein sequence ID" value="MBK9981181.1"/>
    <property type="molecule type" value="Genomic_DNA"/>
</dbReference>
<dbReference type="GO" id="GO:0016887">
    <property type="term" value="F:ATP hydrolysis activity"/>
    <property type="evidence" value="ECO:0007669"/>
    <property type="project" value="InterPro"/>
</dbReference>
<evidence type="ECO:0000313" key="5">
    <source>
        <dbReference type="EMBL" id="MBK9981181.1"/>
    </source>
</evidence>
<feature type="domain" description="ABC transporter" evidence="4">
    <location>
        <begin position="2"/>
        <end position="256"/>
    </location>
</feature>
<proteinExistence type="predicted"/>
<dbReference type="InterPro" id="IPR032524">
    <property type="entry name" value="ABC_tran_C"/>
</dbReference>
<evidence type="ECO:0000256" key="3">
    <source>
        <dbReference type="SAM" id="Coils"/>
    </source>
</evidence>
<dbReference type="PANTHER" id="PTHR42855:SF2">
    <property type="entry name" value="DRUG RESISTANCE ABC TRANSPORTER,ATP-BINDING PROTEIN"/>
    <property type="match status" value="1"/>
</dbReference>
<comment type="caution">
    <text evidence="5">The sequence shown here is derived from an EMBL/GenBank/DDBJ whole genome shotgun (WGS) entry which is preliminary data.</text>
</comment>
<dbReference type="PROSITE" id="PS00211">
    <property type="entry name" value="ABC_TRANSPORTER_1"/>
    <property type="match status" value="2"/>
</dbReference>
<dbReference type="FunFam" id="3.40.50.300:FF:000011">
    <property type="entry name" value="Putative ABC transporter ATP-binding component"/>
    <property type="match status" value="1"/>
</dbReference>
<dbReference type="CDD" id="cd03221">
    <property type="entry name" value="ABCF_EF-3"/>
    <property type="match status" value="2"/>
</dbReference>
<dbReference type="GO" id="GO:0005524">
    <property type="term" value="F:ATP binding"/>
    <property type="evidence" value="ECO:0007669"/>
    <property type="project" value="UniProtKB-KW"/>
</dbReference>
<dbReference type="InterPro" id="IPR017871">
    <property type="entry name" value="ABC_transporter-like_CS"/>
</dbReference>
<dbReference type="InterPro" id="IPR003439">
    <property type="entry name" value="ABC_transporter-like_ATP-bd"/>
</dbReference>
<accession>A0A9D7SRY1</accession>
<dbReference type="Gene3D" id="1.10.287.380">
    <property type="entry name" value="Valyl-tRNA synthetase, C-terminal domain"/>
    <property type="match status" value="1"/>
</dbReference>
<feature type="coiled-coil region" evidence="3">
    <location>
        <begin position="620"/>
        <end position="647"/>
    </location>
</feature>
<dbReference type="InterPro" id="IPR032781">
    <property type="entry name" value="ABC_tran_Xtn"/>
</dbReference>
<dbReference type="InterPro" id="IPR051309">
    <property type="entry name" value="ABCF_ATPase"/>
</dbReference>
<protein>
    <submittedName>
        <fullName evidence="5">ABC-F family ATP-binding cassette domain-containing protein</fullName>
    </submittedName>
</protein>
<dbReference type="Gene3D" id="3.40.50.300">
    <property type="entry name" value="P-loop containing nucleotide triphosphate hydrolases"/>
    <property type="match status" value="2"/>
</dbReference>
<dbReference type="Pfam" id="PF12848">
    <property type="entry name" value="ABC_tran_Xtn"/>
    <property type="match status" value="1"/>
</dbReference>
<feature type="domain" description="ABC transporter" evidence="4">
    <location>
        <begin position="324"/>
        <end position="538"/>
    </location>
</feature>
<dbReference type="Pfam" id="PF16326">
    <property type="entry name" value="ABC_tran_CTD"/>
    <property type="match status" value="1"/>
</dbReference>
<dbReference type="InterPro" id="IPR027417">
    <property type="entry name" value="P-loop_NTPase"/>
</dbReference>
<keyword evidence="2 5" id="KW-0067">ATP-binding</keyword>
<evidence type="ECO:0000313" key="6">
    <source>
        <dbReference type="Proteomes" id="UP000808337"/>
    </source>
</evidence>